<comment type="caution">
    <text evidence="3">The sequence shown here is derived from an EMBL/GenBank/DDBJ whole genome shotgun (WGS) entry which is preliminary data.</text>
</comment>
<dbReference type="SUPFAM" id="SSF49879">
    <property type="entry name" value="SMAD/FHA domain"/>
    <property type="match status" value="1"/>
</dbReference>
<gene>
    <name evidence="3" type="ORF">ANBU17_08900</name>
</gene>
<reference evidence="3" key="1">
    <citation type="submission" date="2020-06" db="EMBL/GenBank/DDBJ databases">
        <title>Characterization of fructooligosaccharide metabolism and fructooligosaccharide-degrading enzymes in human commensal butyrate producers.</title>
        <authorList>
            <person name="Tanno H."/>
            <person name="Fujii T."/>
            <person name="Hirano K."/>
            <person name="Maeno S."/>
            <person name="Tonozuka T."/>
            <person name="Sakamoto M."/>
            <person name="Ohkuma M."/>
            <person name="Tochio T."/>
            <person name="Endo A."/>
        </authorList>
    </citation>
    <scope>NUCLEOTIDE SEQUENCE</scope>
    <source>
        <strain evidence="3">JCM 17466</strain>
    </source>
</reference>
<evidence type="ECO:0000256" key="1">
    <source>
        <dbReference type="SAM" id="Phobius"/>
    </source>
</evidence>
<dbReference type="Gene3D" id="2.60.200.20">
    <property type="match status" value="1"/>
</dbReference>
<dbReference type="Proteomes" id="UP000613208">
    <property type="component" value="Unassembled WGS sequence"/>
</dbReference>
<dbReference type="Pfam" id="PF14018">
    <property type="entry name" value="DUF4234"/>
    <property type="match status" value="1"/>
</dbReference>
<feature type="domain" description="FHA" evidence="2">
    <location>
        <begin position="200"/>
        <end position="252"/>
    </location>
</feature>
<name>A0A916Q9L8_9FIRM</name>
<dbReference type="AlphaFoldDB" id="A0A916Q9L8"/>
<dbReference type="PROSITE" id="PS50006">
    <property type="entry name" value="FHA_DOMAIN"/>
    <property type="match status" value="1"/>
</dbReference>
<evidence type="ECO:0000313" key="3">
    <source>
        <dbReference type="EMBL" id="GFO84543.1"/>
    </source>
</evidence>
<feature type="transmembrane region" description="Helical" evidence="1">
    <location>
        <begin position="95"/>
        <end position="117"/>
    </location>
</feature>
<feature type="transmembrane region" description="Helical" evidence="1">
    <location>
        <begin position="12"/>
        <end position="32"/>
    </location>
</feature>
<dbReference type="Pfam" id="PF00498">
    <property type="entry name" value="FHA"/>
    <property type="match status" value="1"/>
</dbReference>
<sequence>MENLRENRGVIKFWIFTILTVGIYGIYFWWHVCKDLNTACGYTEETDSDRTPNYIVVCLLGLITIGIYIIYLKYKQGNRMRSAGYKYNLMISEGGWSYILWPFFPIAGVLIADHLFFANLNKICGAYNRAAAKQGAGYQEHAGQDTAQAPEEDTMALTEMQEGSSTLMPPVIDTGMESTIFCKKGEYAGTEITVKDGEEIILGRDGSQSHLVLLNKKISRKHCGIIFQGISDNYVVTDYSSTGVYFADGSRFPKGEPVICERGTLLSLSSGENQFILQ</sequence>
<keyword evidence="4" id="KW-1185">Reference proteome</keyword>
<organism evidence="3 4">
    <name type="scientific">Anaerostipes butyraticus</name>
    <dbReference type="NCBI Taxonomy" id="645466"/>
    <lineage>
        <taxon>Bacteria</taxon>
        <taxon>Bacillati</taxon>
        <taxon>Bacillota</taxon>
        <taxon>Clostridia</taxon>
        <taxon>Lachnospirales</taxon>
        <taxon>Lachnospiraceae</taxon>
        <taxon>Anaerostipes</taxon>
    </lineage>
</organism>
<protein>
    <recommendedName>
        <fullName evidence="2">FHA domain-containing protein</fullName>
    </recommendedName>
</protein>
<evidence type="ECO:0000313" key="4">
    <source>
        <dbReference type="Proteomes" id="UP000613208"/>
    </source>
</evidence>
<dbReference type="InterPro" id="IPR008984">
    <property type="entry name" value="SMAD_FHA_dom_sf"/>
</dbReference>
<dbReference type="InterPro" id="IPR025328">
    <property type="entry name" value="DUF4234"/>
</dbReference>
<dbReference type="EMBL" id="BLYI01000024">
    <property type="protein sequence ID" value="GFO84543.1"/>
    <property type="molecule type" value="Genomic_DNA"/>
</dbReference>
<feature type="transmembrane region" description="Helical" evidence="1">
    <location>
        <begin position="52"/>
        <end position="74"/>
    </location>
</feature>
<keyword evidence="1" id="KW-1133">Transmembrane helix</keyword>
<keyword evidence="1" id="KW-0472">Membrane</keyword>
<accession>A0A916Q9L8</accession>
<proteinExistence type="predicted"/>
<keyword evidence="1" id="KW-0812">Transmembrane</keyword>
<dbReference type="RefSeq" id="WP_201310270.1">
    <property type="nucleotide sequence ID" value="NZ_BLYI01000024.1"/>
</dbReference>
<evidence type="ECO:0000259" key="2">
    <source>
        <dbReference type="PROSITE" id="PS50006"/>
    </source>
</evidence>
<dbReference type="InterPro" id="IPR000253">
    <property type="entry name" value="FHA_dom"/>
</dbReference>